<accession>A0A8T2E938</accession>
<evidence type="ECO:0000313" key="3">
    <source>
        <dbReference type="Proteomes" id="UP000694251"/>
    </source>
</evidence>
<evidence type="ECO:0000256" key="1">
    <source>
        <dbReference type="SAM" id="SignalP"/>
    </source>
</evidence>
<evidence type="ECO:0000313" key="2">
    <source>
        <dbReference type="EMBL" id="KAG7620547.1"/>
    </source>
</evidence>
<keyword evidence="3" id="KW-1185">Reference proteome</keyword>
<keyword evidence="1" id="KW-0732">Signal</keyword>
<comment type="caution">
    <text evidence="2">The sequence shown here is derived from an EMBL/GenBank/DDBJ whole genome shotgun (WGS) entry which is preliminary data.</text>
</comment>
<dbReference type="AlphaFoldDB" id="A0A8T2E938"/>
<gene>
    <name evidence="2" type="ORF">ISN44_As04g015410</name>
</gene>
<protein>
    <recommendedName>
        <fullName evidence="4">Secreted protein</fullName>
    </recommendedName>
</protein>
<dbReference type="EMBL" id="JAEFBJ010000004">
    <property type="protein sequence ID" value="KAG7620547.1"/>
    <property type="molecule type" value="Genomic_DNA"/>
</dbReference>
<name>A0A8T2E938_ARASU</name>
<evidence type="ECO:0008006" key="4">
    <source>
        <dbReference type="Google" id="ProtNLM"/>
    </source>
</evidence>
<sequence>MTGFISSVWSASTLASLASLEALVGSVSGIDRLLSAVVAGLSPESKISSFLFRRAFLRRLWPAFSPVS</sequence>
<feature type="signal peptide" evidence="1">
    <location>
        <begin position="1"/>
        <end position="29"/>
    </location>
</feature>
<reference evidence="2 3" key="1">
    <citation type="submission" date="2020-12" db="EMBL/GenBank/DDBJ databases">
        <title>Concerted genomic and epigenomic changes stabilize Arabidopsis allopolyploids.</title>
        <authorList>
            <person name="Chen Z."/>
        </authorList>
    </citation>
    <scope>NUCLEOTIDE SEQUENCE [LARGE SCALE GENOMIC DNA]</scope>
    <source>
        <strain evidence="2">As9502</strain>
        <tissue evidence="2">Leaf</tissue>
    </source>
</reference>
<proteinExistence type="predicted"/>
<feature type="chain" id="PRO_5035801337" description="Secreted protein" evidence="1">
    <location>
        <begin position="30"/>
        <end position="68"/>
    </location>
</feature>
<dbReference type="Proteomes" id="UP000694251">
    <property type="component" value="Chromosome 4"/>
</dbReference>
<organism evidence="2 3">
    <name type="scientific">Arabidopsis suecica</name>
    <name type="common">Swedish thale-cress</name>
    <name type="synonym">Cardaminopsis suecica</name>
    <dbReference type="NCBI Taxonomy" id="45249"/>
    <lineage>
        <taxon>Eukaryota</taxon>
        <taxon>Viridiplantae</taxon>
        <taxon>Streptophyta</taxon>
        <taxon>Embryophyta</taxon>
        <taxon>Tracheophyta</taxon>
        <taxon>Spermatophyta</taxon>
        <taxon>Magnoliopsida</taxon>
        <taxon>eudicotyledons</taxon>
        <taxon>Gunneridae</taxon>
        <taxon>Pentapetalae</taxon>
        <taxon>rosids</taxon>
        <taxon>malvids</taxon>
        <taxon>Brassicales</taxon>
        <taxon>Brassicaceae</taxon>
        <taxon>Camelineae</taxon>
        <taxon>Arabidopsis</taxon>
    </lineage>
</organism>